<dbReference type="AlphaFoldDB" id="A0A1J4KL08"/>
<comment type="similarity">
    <text evidence="1">Belongs to the prefoldin subunit beta family.</text>
</comment>
<dbReference type="PANTHER" id="PTHR20903:SF0">
    <property type="entry name" value="PREFOLDIN SUBUNIT 1"/>
    <property type="match status" value="1"/>
</dbReference>
<sequence>MTRVSFPDELKEQFYKLRNEEDKHTETLARLTAQLEGELKSRRTKFITRREISTYSNDVPVYSQLGNAFLLSDVPTLVSQIRKDLGKSDEKVLKIKQTGIYIVGQREDVRKQISDMIAPYMNNNQ</sequence>
<dbReference type="InterPro" id="IPR009053">
    <property type="entry name" value="Prefoldin"/>
</dbReference>
<dbReference type="Gene3D" id="1.10.287.370">
    <property type="match status" value="1"/>
</dbReference>
<evidence type="ECO:0000313" key="3">
    <source>
        <dbReference type="EMBL" id="OHT10476.1"/>
    </source>
</evidence>
<dbReference type="VEuPathDB" id="TrichDB:TRFO_20224"/>
<organism evidence="3 4">
    <name type="scientific">Tritrichomonas foetus</name>
    <dbReference type="NCBI Taxonomy" id="1144522"/>
    <lineage>
        <taxon>Eukaryota</taxon>
        <taxon>Metamonada</taxon>
        <taxon>Parabasalia</taxon>
        <taxon>Tritrichomonadida</taxon>
        <taxon>Tritrichomonadidae</taxon>
        <taxon>Tritrichomonas</taxon>
    </lineage>
</organism>
<dbReference type="EMBL" id="MLAK01000610">
    <property type="protein sequence ID" value="OHT10476.1"/>
    <property type="molecule type" value="Genomic_DNA"/>
</dbReference>
<dbReference type="PANTHER" id="PTHR20903">
    <property type="entry name" value="PREFOLDIN SUBUNIT 1-RELATED"/>
    <property type="match status" value="1"/>
</dbReference>
<evidence type="ECO:0000256" key="1">
    <source>
        <dbReference type="ARBA" id="ARBA00008045"/>
    </source>
</evidence>
<comment type="caution">
    <text evidence="3">The sequence shown here is derived from an EMBL/GenBank/DDBJ whole genome shotgun (WGS) entry which is preliminary data.</text>
</comment>
<keyword evidence="4" id="KW-1185">Reference proteome</keyword>
<dbReference type="GeneID" id="94835980"/>
<evidence type="ECO:0000313" key="4">
    <source>
        <dbReference type="Proteomes" id="UP000179807"/>
    </source>
</evidence>
<dbReference type="SUPFAM" id="SSF46579">
    <property type="entry name" value="Prefoldin"/>
    <property type="match status" value="1"/>
</dbReference>
<protein>
    <submittedName>
        <fullName evidence="3">Prefoldin subunit 1</fullName>
    </submittedName>
</protein>
<dbReference type="GO" id="GO:0044183">
    <property type="term" value="F:protein folding chaperone"/>
    <property type="evidence" value="ECO:0007669"/>
    <property type="project" value="TreeGrafter"/>
</dbReference>
<reference evidence="3" key="1">
    <citation type="submission" date="2016-10" db="EMBL/GenBank/DDBJ databases">
        <authorList>
            <person name="Benchimol M."/>
            <person name="Almeida L.G."/>
            <person name="Vasconcelos A.T."/>
            <person name="Perreira-Neves A."/>
            <person name="Rosa I.A."/>
            <person name="Tasca T."/>
            <person name="Bogo M.R."/>
            <person name="de Souza W."/>
        </authorList>
    </citation>
    <scope>NUCLEOTIDE SEQUENCE [LARGE SCALE GENOMIC DNA]</scope>
    <source>
        <strain evidence="3">K</strain>
    </source>
</reference>
<gene>
    <name evidence="3" type="ORF">TRFO_20224</name>
</gene>
<dbReference type="GO" id="GO:0005737">
    <property type="term" value="C:cytoplasm"/>
    <property type="evidence" value="ECO:0007669"/>
    <property type="project" value="TreeGrafter"/>
</dbReference>
<proteinExistence type="inferred from homology"/>
<keyword evidence="2" id="KW-0143">Chaperone</keyword>
<dbReference type="Proteomes" id="UP000179807">
    <property type="component" value="Unassembled WGS sequence"/>
</dbReference>
<dbReference type="GO" id="GO:0051082">
    <property type="term" value="F:unfolded protein binding"/>
    <property type="evidence" value="ECO:0007669"/>
    <property type="project" value="TreeGrafter"/>
</dbReference>
<accession>A0A1J4KL08</accession>
<evidence type="ECO:0000256" key="2">
    <source>
        <dbReference type="ARBA" id="ARBA00023186"/>
    </source>
</evidence>
<dbReference type="OrthoDB" id="5242628at2759"/>
<dbReference type="RefSeq" id="XP_068363612.1">
    <property type="nucleotide sequence ID" value="XM_068501276.1"/>
</dbReference>
<name>A0A1J4KL08_9EUKA</name>